<dbReference type="Pfam" id="PF02449">
    <property type="entry name" value="Glyco_hydro_42"/>
    <property type="match status" value="1"/>
</dbReference>
<keyword evidence="1" id="KW-0378">Hydrolase</keyword>
<dbReference type="InterPro" id="IPR032267">
    <property type="entry name" value="DUF4832"/>
</dbReference>
<evidence type="ECO:0000259" key="3">
    <source>
        <dbReference type="Pfam" id="PF02449"/>
    </source>
</evidence>
<organism evidence="6 7">
    <name type="scientific">Paenibacillus sophorae</name>
    <dbReference type="NCBI Taxonomy" id="1333845"/>
    <lineage>
        <taxon>Bacteria</taxon>
        <taxon>Bacillati</taxon>
        <taxon>Bacillota</taxon>
        <taxon>Bacilli</taxon>
        <taxon>Bacillales</taxon>
        <taxon>Paenibacillaceae</taxon>
        <taxon>Paenibacillus</taxon>
    </lineage>
</organism>
<accession>A0A1H8FV38</accession>
<dbReference type="EMBL" id="FODH01000001">
    <property type="protein sequence ID" value="SEN35509.1"/>
    <property type="molecule type" value="Genomic_DNA"/>
</dbReference>
<keyword evidence="8" id="KW-1185">Reference proteome</keyword>
<evidence type="ECO:0000313" key="5">
    <source>
        <dbReference type="EMBL" id="QWU13991.1"/>
    </source>
</evidence>
<dbReference type="GO" id="GO:0005975">
    <property type="term" value="P:carbohydrate metabolic process"/>
    <property type="evidence" value="ECO:0007669"/>
    <property type="project" value="InterPro"/>
</dbReference>
<name>A0A1H8FV38_9BACL</name>
<evidence type="ECO:0000256" key="1">
    <source>
        <dbReference type="ARBA" id="ARBA00022801"/>
    </source>
</evidence>
<evidence type="ECO:0000313" key="7">
    <source>
        <dbReference type="Proteomes" id="UP000198809"/>
    </source>
</evidence>
<protein>
    <submittedName>
        <fullName evidence="6">Beta-galactosidase</fullName>
    </submittedName>
    <submittedName>
        <fullName evidence="5">DUF4832 domain-containing protein</fullName>
    </submittedName>
</protein>
<dbReference type="Pfam" id="PF16116">
    <property type="entry name" value="DUF4832"/>
    <property type="match status" value="1"/>
</dbReference>
<evidence type="ECO:0000313" key="6">
    <source>
        <dbReference type="EMBL" id="SEN35509.1"/>
    </source>
</evidence>
<dbReference type="Proteomes" id="UP000198809">
    <property type="component" value="Unassembled WGS sequence"/>
</dbReference>
<dbReference type="GO" id="GO:0009341">
    <property type="term" value="C:beta-galactosidase complex"/>
    <property type="evidence" value="ECO:0007669"/>
    <property type="project" value="InterPro"/>
</dbReference>
<dbReference type="Proteomes" id="UP000683429">
    <property type="component" value="Chromosome"/>
</dbReference>
<gene>
    <name evidence="5" type="ORF">KP014_18850</name>
    <name evidence="6" type="ORF">SAMN04487895_101259</name>
</gene>
<proteinExistence type="predicted"/>
<reference evidence="6 7" key="1">
    <citation type="submission" date="2016-10" db="EMBL/GenBank/DDBJ databases">
        <authorList>
            <person name="de Groot N.N."/>
        </authorList>
    </citation>
    <scope>NUCLEOTIDE SEQUENCE [LARGE SCALE GENOMIC DNA]</scope>
    <source>
        <strain evidence="6 7">CGMCC 1.10238</strain>
    </source>
</reference>
<dbReference type="Gene3D" id="3.20.20.80">
    <property type="entry name" value="Glycosidases"/>
    <property type="match status" value="1"/>
</dbReference>
<dbReference type="InterPro" id="IPR013529">
    <property type="entry name" value="Glyco_hydro_42_N"/>
</dbReference>
<dbReference type="RefSeq" id="WP_051499661.1">
    <property type="nucleotide sequence ID" value="NZ_CP076607.1"/>
</dbReference>
<sequence length="469" mass="52754">MKKKKQVFREASLIAVCAMLLLLCGGAIPVNRQPIMAVRYPVETGTVLHNPYTGFAADARDPEAVLQPVTLVHANLKWRELEPEAGKYNFEGIEQTFHFQYWREKGVRVVLRVVLDDPGEDSHLDIPDWLYQEIGEKGTWYDLQYGKGFSPDYSNPLLIASHQKLIEALAQRYNNDPFVAFIQLGSIGHWGEWHTMDSGPGRIPFPPRSVTDRYIEPYVQFFSGKPLLMRRPTEAAARYRMGLYNDAFGKHDATIDGFLNWFSNGYTSWLTLDKEPAMRNFWVNSPSGGEFSDPRAYLQDETLEESLKQAKLTHVSWLGPSAPWDEEPGGPLQANIDRFLRTIGYRFVIQKAVYEEKRKPGETLHVKLIVANRGTAPFYFKWPLEISLADDEGNIRASVRSSTDIRSWLPGASSAVVHLNLPGGLPSGRYTVLAAILDPASGLPGVDFAISGRRQDGRFPLGSVTIANR</sequence>
<dbReference type="InterPro" id="IPR017853">
    <property type="entry name" value="GH"/>
</dbReference>
<dbReference type="GO" id="GO:0004565">
    <property type="term" value="F:beta-galactosidase activity"/>
    <property type="evidence" value="ECO:0007669"/>
    <property type="project" value="InterPro"/>
</dbReference>
<evidence type="ECO:0000256" key="2">
    <source>
        <dbReference type="ARBA" id="ARBA00023295"/>
    </source>
</evidence>
<keyword evidence="2" id="KW-0326">Glycosidase</keyword>
<reference evidence="5 8" key="2">
    <citation type="submission" date="2021-06" db="EMBL/GenBank/DDBJ databases">
        <title>Whole genome sequence of Paenibacillus sophorae DSM23020 for comparative genomics.</title>
        <authorList>
            <person name="Kim M.-J."/>
            <person name="Lee G."/>
            <person name="Shin J.-H."/>
        </authorList>
    </citation>
    <scope>NUCLEOTIDE SEQUENCE [LARGE SCALE GENOMIC DNA]</scope>
    <source>
        <strain evidence="5 8">DSM 23020</strain>
    </source>
</reference>
<feature type="domain" description="DUF4832" evidence="4">
    <location>
        <begin position="240"/>
        <end position="444"/>
    </location>
</feature>
<dbReference type="AlphaFoldDB" id="A0A1H8FV38"/>
<feature type="domain" description="Glycoside hydrolase family 42 N-terminal" evidence="3">
    <location>
        <begin position="74"/>
        <end position="184"/>
    </location>
</feature>
<dbReference type="STRING" id="1333845.SAMN04487895_101259"/>
<dbReference type="SUPFAM" id="SSF51445">
    <property type="entry name" value="(Trans)glycosidases"/>
    <property type="match status" value="1"/>
</dbReference>
<evidence type="ECO:0000259" key="4">
    <source>
        <dbReference type="Pfam" id="PF16116"/>
    </source>
</evidence>
<dbReference type="EMBL" id="CP076607">
    <property type="protein sequence ID" value="QWU13991.1"/>
    <property type="molecule type" value="Genomic_DNA"/>
</dbReference>
<evidence type="ECO:0000313" key="8">
    <source>
        <dbReference type="Proteomes" id="UP000683429"/>
    </source>
</evidence>